<dbReference type="Proteomes" id="UP001186944">
    <property type="component" value="Unassembled WGS sequence"/>
</dbReference>
<evidence type="ECO:0000313" key="2">
    <source>
        <dbReference type="Proteomes" id="UP001186944"/>
    </source>
</evidence>
<proteinExistence type="predicted"/>
<accession>A0AA89BWR8</accession>
<reference evidence="1" key="1">
    <citation type="submission" date="2019-08" db="EMBL/GenBank/DDBJ databases">
        <title>The improved chromosome-level genome for the pearl oyster Pinctada fucata martensii using PacBio sequencing and Hi-C.</title>
        <authorList>
            <person name="Zheng Z."/>
        </authorList>
    </citation>
    <scope>NUCLEOTIDE SEQUENCE</scope>
    <source>
        <strain evidence="1">ZZ-2019</strain>
        <tissue evidence="1">Adductor muscle</tissue>
    </source>
</reference>
<dbReference type="AlphaFoldDB" id="A0AA89BWR8"/>
<comment type="caution">
    <text evidence="1">The sequence shown here is derived from an EMBL/GenBank/DDBJ whole genome shotgun (WGS) entry which is preliminary data.</text>
</comment>
<gene>
    <name evidence="1" type="ORF">FSP39_018050</name>
</gene>
<keyword evidence="2" id="KW-1185">Reference proteome</keyword>
<protein>
    <submittedName>
        <fullName evidence="1">Uncharacterized protein</fullName>
    </submittedName>
</protein>
<organism evidence="1 2">
    <name type="scientific">Pinctada imbricata</name>
    <name type="common">Atlantic pearl-oyster</name>
    <name type="synonym">Pinctada martensii</name>
    <dbReference type="NCBI Taxonomy" id="66713"/>
    <lineage>
        <taxon>Eukaryota</taxon>
        <taxon>Metazoa</taxon>
        <taxon>Spiralia</taxon>
        <taxon>Lophotrochozoa</taxon>
        <taxon>Mollusca</taxon>
        <taxon>Bivalvia</taxon>
        <taxon>Autobranchia</taxon>
        <taxon>Pteriomorphia</taxon>
        <taxon>Pterioida</taxon>
        <taxon>Pterioidea</taxon>
        <taxon>Pteriidae</taxon>
        <taxon>Pinctada</taxon>
    </lineage>
</organism>
<dbReference type="EMBL" id="VSWD01000009">
    <property type="protein sequence ID" value="KAK3093608.1"/>
    <property type="molecule type" value="Genomic_DNA"/>
</dbReference>
<name>A0AA89BWR8_PINIB</name>
<feature type="non-terminal residue" evidence="1">
    <location>
        <position position="1"/>
    </location>
</feature>
<sequence>SKVQRSAIRIPSDKQEGETWIGDRLSEDVLGQVGSQLLIKRPVSSFRPYVLGILCMRTEVMFILLEMTHDHLWKIQNNKDLSGERTIIQYTKTFDYMKAEDRVQICGFILWLGCVQKHSFRTFILGD</sequence>
<evidence type="ECO:0000313" key="1">
    <source>
        <dbReference type="EMBL" id="KAK3093608.1"/>
    </source>
</evidence>